<dbReference type="EMBL" id="JAUJDW010000023">
    <property type="protein sequence ID" value="KAK0654120.1"/>
    <property type="molecule type" value="Genomic_DNA"/>
</dbReference>
<feature type="compositionally biased region" description="Polar residues" evidence="1">
    <location>
        <begin position="354"/>
        <end position="364"/>
    </location>
</feature>
<dbReference type="Proteomes" id="UP001175001">
    <property type="component" value="Unassembled WGS sequence"/>
</dbReference>
<proteinExistence type="predicted"/>
<evidence type="ECO:0000313" key="3">
    <source>
        <dbReference type="EMBL" id="KAK0654120.1"/>
    </source>
</evidence>
<feature type="compositionally biased region" description="Low complexity" evidence="1">
    <location>
        <begin position="242"/>
        <end position="299"/>
    </location>
</feature>
<feature type="region of interest" description="Disordered" evidence="1">
    <location>
        <begin position="242"/>
        <end position="303"/>
    </location>
</feature>
<protein>
    <recommendedName>
        <fullName evidence="5">GPI anchored protein</fullName>
    </recommendedName>
</protein>
<keyword evidence="2" id="KW-0732">Signal</keyword>
<dbReference type="PANTHER" id="PTHR39599:SF2">
    <property type="entry name" value="ANCHORED PROTEIN, PUTATIVE (AFU_ORTHOLOGUE AFUA_1G09650)-RELATED"/>
    <property type="match status" value="1"/>
</dbReference>
<sequence length="498" mass="51644">MPSSLFSLPSSLLLLSLSNYLAAAEPWPYNLPKHEKYWPEHEEFVKRDAHIRERVARQPPAGVQKMSHDPGEKFYLDYWQFEELNGGVDQTAGNFRRRAQALDADTDEQYSNSSLAENLLPPLLLHSDSERSLLRFFQRNLFEKRDYQCPTGTNSCASISRPNSCCPTDETCVIVEDTGLGDVGCCPAGSSCSGSVSQCNSGAGYTSCPESDNGGCCIPGYSCQDVGCIISNTVTMTTTLSPATSTISSTRTTSTSHANPTTTTSSEETTTKTTTTEESTASTSTEDSSTTSRASTSTTPQGTLTCSTGFRSCPASLGGGCCPTDRACGSAECPASSTSSSATGALPPVRPTGTGDSVTSEPSSTSYDGCPTGFYACSAYYQGGCCRVGRDCQKTSCPAISTTGLVSNGITIVAQTGASFATESGSCATGWSSCAASLGGGCCPSGYGCGSSCTYTATGTASASAVQKVAPSAAPDVQVWGWLLAFVAWGSGVAMLAL</sequence>
<feature type="region of interest" description="Disordered" evidence="1">
    <location>
        <begin position="336"/>
        <end position="364"/>
    </location>
</feature>
<dbReference type="PANTHER" id="PTHR39599">
    <property type="entry name" value="GPI-ANCHORED PROTEIN (EUROFUNG)-RELATED-RELATED"/>
    <property type="match status" value="1"/>
</dbReference>
<feature type="chain" id="PRO_5041427684" description="GPI anchored protein" evidence="2">
    <location>
        <begin position="25"/>
        <end position="498"/>
    </location>
</feature>
<feature type="signal peptide" evidence="2">
    <location>
        <begin position="1"/>
        <end position="24"/>
    </location>
</feature>
<gene>
    <name evidence="3" type="ORF">DIS24_g5508</name>
</gene>
<dbReference type="AlphaFoldDB" id="A0AA39YN32"/>
<evidence type="ECO:0000256" key="1">
    <source>
        <dbReference type="SAM" id="MobiDB-lite"/>
    </source>
</evidence>
<organism evidence="3 4">
    <name type="scientific">Lasiodiplodia hormozganensis</name>
    <dbReference type="NCBI Taxonomy" id="869390"/>
    <lineage>
        <taxon>Eukaryota</taxon>
        <taxon>Fungi</taxon>
        <taxon>Dikarya</taxon>
        <taxon>Ascomycota</taxon>
        <taxon>Pezizomycotina</taxon>
        <taxon>Dothideomycetes</taxon>
        <taxon>Dothideomycetes incertae sedis</taxon>
        <taxon>Botryosphaeriales</taxon>
        <taxon>Botryosphaeriaceae</taxon>
        <taxon>Lasiodiplodia</taxon>
    </lineage>
</organism>
<accession>A0AA39YN32</accession>
<name>A0AA39YN32_9PEZI</name>
<evidence type="ECO:0000256" key="2">
    <source>
        <dbReference type="SAM" id="SignalP"/>
    </source>
</evidence>
<comment type="caution">
    <text evidence="3">The sequence shown here is derived from an EMBL/GenBank/DDBJ whole genome shotgun (WGS) entry which is preliminary data.</text>
</comment>
<evidence type="ECO:0000313" key="4">
    <source>
        <dbReference type="Proteomes" id="UP001175001"/>
    </source>
</evidence>
<keyword evidence="4" id="KW-1185">Reference proteome</keyword>
<evidence type="ECO:0008006" key="5">
    <source>
        <dbReference type="Google" id="ProtNLM"/>
    </source>
</evidence>
<reference evidence="3" key="1">
    <citation type="submission" date="2023-06" db="EMBL/GenBank/DDBJ databases">
        <title>Multi-omics analyses reveal the molecular pathogenesis toolkit of Lasiodiplodia hormozganensis, a cross-kingdom pathogen.</title>
        <authorList>
            <person name="Felix C."/>
            <person name="Meneses R."/>
            <person name="Goncalves M.F.M."/>
            <person name="Tilleman L."/>
            <person name="Duarte A.S."/>
            <person name="Jorrin-Novo J.V."/>
            <person name="Van De Peer Y."/>
            <person name="Deforce D."/>
            <person name="Van Nieuwerburgh F."/>
            <person name="Esteves A.C."/>
            <person name="Alves A."/>
        </authorList>
    </citation>
    <scope>NUCLEOTIDE SEQUENCE</scope>
    <source>
        <strain evidence="3">CBS 339.90</strain>
    </source>
</reference>